<reference evidence="2 3" key="1">
    <citation type="journal article" date="2017" name="Plant Biotechnol. J.">
        <title>A comprehensive draft genome sequence for lupin (Lupinus angustifolius), an emerging health food: insights into plant-microbe interactions and legume evolution.</title>
        <authorList>
            <person name="Hane J.K."/>
            <person name="Ming Y."/>
            <person name="Kamphuis L.G."/>
            <person name="Nelson M.N."/>
            <person name="Garg G."/>
            <person name="Atkins C.A."/>
            <person name="Bayer P.E."/>
            <person name="Bravo A."/>
            <person name="Bringans S."/>
            <person name="Cannon S."/>
            <person name="Edwards D."/>
            <person name="Foley R."/>
            <person name="Gao L.L."/>
            <person name="Harrison M.J."/>
            <person name="Huang W."/>
            <person name="Hurgobin B."/>
            <person name="Li S."/>
            <person name="Liu C.W."/>
            <person name="McGrath A."/>
            <person name="Morahan G."/>
            <person name="Murray J."/>
            <person name="Weller J."/>
            <person name="Jian J."/>
            <person name="Singh K.B."/>
        </authorList>
    </citation>
    <scope>NUCLEOTIDE SEQUENCE [LARGE SCALE GENOMIC DNA]</scope>
    <source>
        <strain evidence="3">cv. Tanjil</strain>
        <tissue evidence="2">Whole plant</tissue>
    </source>
</reference>
<proteinExistence type="predicted"/>
<feature type="compositionally biased region" description="Acidic residues" evidence="1">
    <location>
        <begin position="30"/>
        <end position="45"/>
    </location>
</feature>
<feature type="compositionally biased region" description="Polar residues" evidence="1">
    <location>
        <begin position="1"/>
        <end position="29"/>
    </location>
</feature>
<protein>
    <submittedName>
        <fullName evidence="2">Uncharacterized protein</fullName>
    </submittedName>
</protein>
<evidence type="ECO:0000256" key="1">
    <source>
        <dbReference type="SAM" id="MobiDB-lite"/>
    </source>
</evidence>
<gene>
    <name evidence="2" type="ORF">TanjilG_25759</name>
</gene>
<keyword evidence="3" id="KW-1185">Reference proteome</keyword>
<name>A0A1J7HKG6_LUPAN</name>
<sequence length="53" mass="5976">MPLMFGTTSNTPLSAFNFQQYYQPTMPSQTDEDDEDDDDKDEEEPQLVRGGSG</sequence>
<organism evidence="2 3">
    <name type="scientific">Lupinus angustifolius</name>
    <name type="common">Narrow-leaved blue lupine</name>
    <dbReference type="NCBI Taxonomy" id="3871"/>
    <lineage>
        <taxon>Eukaryota</taxon>
        <taxon>Viridiplantae</taxon>
        <taxon>Streptophyta</taxon>
        <taxon>Embryophyta</taxon>
        <taxon>Tracheophyta</taxon>
        <taxon>Spermatophyta</taxon>
        <taxon>Magnoliopsida</taxon>
        <taxon>eudicotyledons</taxon>
        <taxon>Gunneridae</taxon>
        <taxon>Pentapetalae</taxon>
        <taxon>rosids</taxon>
        <taxon>fabids</taxon>
        <taxon>Fabales</taxon>
        <taxon>Fabaceae</taxon>
        <taxon>Papilionoideae</taxon>
        <taxon>50 kb inversion clade</taxon>
        <taxon>genistoids sensu lato</taxon>
        <taxon>core genistoids</taxon>
        <taxon>Genisteae</taxon>
        <taxon>Lupinus</taxon>
    </lineage>
</organism>
<dbReference type="Gramene" id="OIW13280">
    <property type="protein sequence ID" value="OIW13280"/>
    <property type="gene ID" value="TanjilG_25759"/>
</dbReference>
<evidence type="ECO:0000313" key="2">
    <source>
        <dbReference type="EMBL" id="OIW13280.1"/>
    </source>
</evidence>
<evidence type="ECO:0000313" key="3">
    <source>
        <dbReference type="Proteomes" id="UP000188354"/>
    </source>
</evidence>
<dbReference type="Proteomes" id="UP000188354">
    <property type="component" value="Chromosome LG04"/>
</dbReference>
<accession>A0A1J7HKG6</accession>
<dbReference type="EMBL" id="CM007364">
    <property type="protein sequence ID" value="OIW13280.1"/>
    <property type="molecule type" value="Genomic_DNA"/>
</dbReference>
<dbReference type="AlphaFoldDB" id="A0A1J7HKG6"/>
<feature type="region of interest" description="Disordered" evidence="1">
    <location>
        <begin position="1"/>
        <end position="53"/>
    </location>
</feature>